<dbReference type="PROSITE" id="PS01081">
    <property type="entry name" value="HTH_TETR_1"/>
    <property type="match status" value="1"/>
</dbReference>
<dbReference type="AlphaFoldDB" id="A0A7X3FUG4"/>
<dbReference type="Pfam" id="PF21351">
    <property type="entry name" value="TetR_C_41"/>
    <property type="match status" value="1"/>
</dbReference>
<evidence type="ECO:0000313" key="7">
    <source>
        <dbReference type="Proteomes" id="UP000438106"/>
    </source>
</evidence>
<evidence type="ECO:0000256" key="3">
    <source>
        <dbReference type="ARBA" id="ARBA00023163"/>
    </source>
</evidence>
<feature type="domain" description="HTH tetR-type" evidence="5">
    <location>
        <begin position="12"/>
        <end position="72"/>
    </location>
</feature>
<keyword evidence="3" id="KW-0804">Transcription</keyword>
<protein>
    <submittedName>
        <fullName evidence="6">TetR family transcriptional regulator</fullName>
    </submittedName>
</protein>
<dbReference type="RefSeq" id="WP_157291670.1">
    <property type="nucleotide sequence ID" value="NZ_WQRF01000011.1"/>
</dbReference>
<dbReference type="GO" id="GO:0003700">
    <property type="term" value="F:DNA-binding transcription factor activity"/>
    <property type="evidence" value="ECO:0007669"/>
    <property type="project" value="TreeGrafter"/>
</dbReference>
<dbReference type="InterPro" id="IPR009057">
    <property type="entry name" value="Homeodomain-like_sf"/>
</dbReference>
<dbReference type="PANTHER" id="PTHR30055">
    <property type="entry name" value="HTH-TYPE TRANSCRIPTIONAL REGULATOR RUTR"/>
    <property type="match status" value="1"/>
</dbReference>
<dbReference type="PANTHER" id="PTHR30055:SF234">
    <property type="entry name" value="HTH-TYPE TRANSCRIPTIONAL REGULATOR BETI"/>
    <property type="match status" value="1"/>
</dbReference>
<dbReference type="EMBL" id="WQRF01000011">
    <property type="protein sequence ID" value="MVT00886.1"/>
    <property type="molecule type" value="Genomic_DNA"/>
</dbReference>
<dbReference type="InterPro" id="IPR001647">
    <property type="entry name" value="HTH_TetR"/>
</dbReference>
<dbReference type="InterPro" id="IPR023772">
    <property type="entry name" value="DNA-bd_HTH_TetR-type_CS"/>
</dbReference>
<evidence type="ECO:0000256" key="2">
    <source>
        <dbReference type="ARBA" id="ARBA00023125"/>
    </source>
</evidence>
<evidence type="ECO:0000313" key="6">
    <source>
        <dbReference type="EMBL" id="MVT00886.1"/>
    </source>
</evidence>
<name>A0A7X3FUG4_9HYPH</name>
<reference evidence="6 7" key="1">
    <citation type="submission" date="2019-12" db="EMBL/GenBank/DDBJ databases">
        <title>Devosia maris sp. nov., isolated from the deep seawater.</title>
        <authorList>
            <person name="Liu Y."/>
        </authorList>
    </citation>
    <scope>NUCLEOTIDE SEQUENCE [LARGE SCALE GENOMIC DNA]</scope>
    <source>
        <strain evidence="6 7">L53-10-65</strain>
    </source>
</reference>
<dbReference type="SUPFAM" id="SSF46689">
    <property type="entry name" value="Homeodomain-like"/>
    <property type="match status" value="1"/>
</dbReference>
<keyword evidence="2 4" id="KW-0238">DNA-binding</keyword>
<accession>A0A7X3FUG4</accession>
<keyword evidence="7" id="KW-1185">Reference proteome</keyword>
<evidence type="ECO:0000259" key="5">
    <source>
        <dbReference type="PROSITE" id="PS50977"/>
    </source>
</evidence>
<proteinExistence type="predicted"/>
<dbReference type="GO" id="GO:0000976">
    <property type="term" value="F:transcription cis-regulatory region binding"/>
    <property type="evidence" value="ECO:0007669"/>
    <property type="project" value="TreeGrafter"/>
</dbReference>
<dbReference type="Gene3D" id="1.10.357.10">
    <property type="entry name" value="Tetracycline Repressor, domain 2"/>
    <property type="match status" value="1"/>
</dbReference>
<dbReference type="InterPro" id="IPR049484">
    <property type="entry name" value="Rv0078-like_C"/>
</dbReference>
<gene>
    <name evidence="6" type="ORF">GO014_17850</name>
</gene>
<comment type="caution">
    <text evidence="6">The sequence shown here is derived from an EMBL/GenBank/DDBJ whole genome shotgun (WGS) entry which is preliminary data.</text>
</comment>
<feature type="DNA-binding region" description="H-T-H motif" evidence="4">
    <location>
        <begin position="35"/>
        <end position="54"/>
    </location>
</feature>
<dbReference type="InterPro" id="IPR050109">
    <property type="entry name" value="HTH-type_TetR-like_transc_reg"/>
</dbReference>
<dbReference type="Proteomes" id="UP000438106">
    <property type="component" value="Unassembled WGS sequence"/>
</dbReference>
<keyword evidence="1" id="KW-0805">Transcription regulation</keyword>
<dbReference type="Pfam" id="PF00440">
    <property type="entry name" value="TetR_N"/>
    <property type="match status" value="1"/>
</dbReference>
<dbReference type="FunFam" id="1.10.10.60:FF:000141">
    <property type="entry name" value="TetR family transcriptional regulator"/>
    <property type="match status" value="1"/>
</dbReference>
<sequence length="194" mass="20906">MDVRRRQEDRRAATRRALVAAARTLFAQKGYAATSTPEIVKAAGVTRGALYHHFADKQALFAAVVEEEHAVLALTIHQAAEGGEDEPGPVKALIRGGDGFLAAMQDEGRRRMLIVDAPAVLGRATVDEIDGRHGLRTLVEGVDAAIEAGAIKELPSLPLAHLLSAMFDRAALVPADEINEYRKVMKALIRGLKK</sequence>
<dbReference type="PRINTS" id="PR00455">
    <property type="entry name" value="HTHTETR"/>
</dbReference>
<dbReference type="PROSITE" id="PS50977">
    <property type="entry name" value="HTH_TETR_2"/>
    <property type="match status" value="1"/>
</dbReference>
<organism evidence="6 7">
    <name type="scientific">Devosia marina</name>
    <dbReference type="NCBI Taxonomy" id="2683198"/>
    <lineage>
        <taxon>Bacteria</taxon>
        <taxon>Pseudomonadati</taxon>
        <taxon>Pseudomonadota</taxon>
        <taxon>Alphaproteobacteria</taxon>
        <taxon>Hyphomicrobiales</taxon>
        <taxon>Devosiaceae</taxon>
        <taxon>Devosia</taxon>
    </lineage>
</organism>
<evidence type="ECO:0000256" key="1">
    <source>
        <dbReference type="ARBA" id="ARBA00023015"/>
    </source>
</evidence>
<evidence type="ECO:0000256" key="4">
    <source>
        <dbReference type="PROSITE-ProRule" id="PRU00335"/>
    </source>
</evidence>